<dbReference type="AlphaFoldDB" id="A0A0F9JPY4"/>
<comment type="caution">
    <text evidence="1">The sequence shown here is derived from an EMBL/GenBank/DDBJ whole genome shotgun (WGS) entry which is preliminary data.</text>
</comment>
<proteinExistence type="predicted"/>
<name>A0A0F9JPY4_9ZZZZ</name>
<protein>
    <submittedName>
        <fullName evidence="1">Uncharacterized protein</fullName>
    </submittedName>
</protein>
<reference evidence="1" key="1">
    <citation type="journal article" date="2015" name="Nature">
        <title>Complex archaea that bridge the gap between prokaryotes and eukaryotes.</title>
        <authorList>
            <person name="Spang A."/>
            <person name="Saw J.H."/>
            <person name="Jorgensen S.L."/>
            <person name="Zaremba-Niedzwiedzka K."/>
            <person name="Martijn J."/>
            <person name="Lind A.E."/>
            <person name="van Eijk R."/>
            <person name="Schleper C."/>
            <person name="Guy L."/>
            <person name="Ettema T.J."/>
        </authorList>
    </citation>
    <scope>NUCLEOTIDE SEQUENCE</scope>
</reference>
<sequence>MIGVFQYRHGALRPADAHTIEMCGRFKSGEILKAEPKRMRNYKQLCYWFALAGVLYEHADWCASKEDASDWLKIAVGHFDVVRSPDGKEWARPKSIAYGNCEQTEFDQIMDKGIAVICEKVIPGTSNETLRAELEAMVAPVSLGGYDDEDLNRATG</sequence>
<dbReference type="Pfam" id="PF07105">
    <property type="entry name" value="DUF1367"/>
    <property type="match status" value="1"/>
</dbReference>
<evidence type="ECO:0000313" key="1">
    <source>
        <dbReference type="EMBL" id="KKM01048.1"/>
    </source>
</evidence>
<dbReference type="InterPro" id="IPR009797">
    <property type="entry name" value="DUF1367"/>
</dbReference>
<gene>
    <name evidence="1" type="ORF">LCGC14_1798380</name>
</gene>
<dbReference type="EMBL" id="LAZR01017287">
    <property type="protein sequence ID" value="KKM01048.1"/>
    <property type="molecule type" value="Genomic_DNA"/>
</dbReference>
<organism evidence="1">
    <name type="scientific">marine sediment metagenome</name>
    <dbReference type="NCBI Taxonomy" id="412755"/>
    <lineage>
        <taxon>unclassified sequences</taxon>
        <taxon>metagenomes</taxon>
        <taxon>ecological metagenomes</taxon>
    </lineage>
</organism>
<accession>A0A0F9JPY4</accession>